<evidence type="ECO:0000256" key="1">
    <source>
        <dbReference type="SAM" id="SignalP"/>
    </source>
</evidence>
<evidence type="ECO:0000313" key="3">
    <source>
        <dbReference type="Proteomes" id="UP000223968"/>
    </source>
</evidence>
<reference evidence="2 3" key="1">
    <citation type="submission" date="2017-10" db="EMBL/GenBank/DDBJ databases">
        <title>Comparative genomics in systemic dimorphic fungi from Ajellomycetaceae.</title>
        <authorList>
            <person name="Munoz J.F."/>
            <person name="Mcewen J.G."/>
            <person name="Clay O.K."/>
            <person name="Cuomo C.A."/>
        </authorList>
    </citation>
    <scope>NUCLEOTIDE SEQUENCE [LARGE SCALE GENOMIC DNA]</scope>
    <source>
        <strain evidence="2 3">UAMH5409</strain>
    </source>
</reference>
<gene>
    <name evidence="2" type="ORF">AJ79_06892</name>
</gene>
<protein>
    <recommendedName>
        <fullName evidence="4">Cell wall mannoprotein</fullName>
    </recommendedName>
</protein>
<feature type="signal peptide" evidence="1">
    <location>
        <begin position="1"/>
        <end position="18"/>
    </location>
</feature>
<sequence>MKTQQLLQVLLSVTLASSRPLPHRSIASRLHTREVPQELSHFKFLSSVQDSLQLDNPNEIVDPVFGLLGNEAGAEGAGLIEDIDCLQQATADQAFTNAKAAGDIQGMTDALIYRALERNTGSVGLASVLCESLEAVNPEIAAITQHQDPASEGAAELNRQIALDLAAQIASIGGDPLQAIDSGTFEPGDVNDPTGAGNTCDTEGDEEGCIFTLNLLVPDVSEDEINSAVAEAGIDVEVAAAGADALADECTAELAAGDDEAAVANATATAGVAAAVATDEVEADQVASSSSSADVLGLANLDLGLCRGASPLIAFGGSSYAPVDLGVFSHNSVDSINALTSFICDTLSSTCLANSDVVEACVLGQALAAQQTGIAAANAFNNAILLLDV</sequence>
<feature type="chain" id="PRO_5013219603" description="Cell wall mannoprotein" evidence="1">
    <location>
        <begin position="19"/>
        <end position="389"/>
    </location>
</feature>
<accession>A0A2B7X7G4</accession>
<name>A0A2B7X7G4_9EURO</name>
<keyword evidence="1" id="KW-0732">Signal</keyword>
<evidence type="ECO:0008006" key="4">
    <source>
        <dbReference type="Google" id="ProtNLM"/>
    </source>
</evidence>
<organism evidence="2 3">
    <name type="scientific">Helicocarpus griseus UAMH5409</name>
    <dbReference type="NCBI Taxonomy" id="1447875"/>
    <lineage>
        <taxon>Eukaryota</taxon>
        <taxon>Fungi</taxon>
        <taxon>Dikarya</taxon>
        <taxon>Ascomycota</taxon>
        <taxon>Pezizomycotina</taxon>
        <taxon>Eurotiomycetes</taxon>
        <taxon>Eurotiomycetidae</taxon>
        <taxon>Onygenales</taxon>
        <taxon>Ajellomycetaceae</taxon>
        <taxon>Helicocarpus</taxon>
    </lineage>
</organism>
<proteinExistence type="predicted"/>
<keyword evidence="3" id="KW-1185">Reference proteome</keyword>
<dbReference type="OrthoDB" id="2153847at2759"/>
<dbReference type="EMBL" id="PDNB01000129">
    <property type="protein sequence ID" value="PGH05006.1"/>
    <property type="molecule type" value="Genomic_DNA"/>
</dbReference>
<evidence type="ECO:0000313" key="2">
    <source>
        <dbReference type="EMBL" id="PGH05006.1"/>
    </source>
</evidence>
<dbReference type="STRING" id="1447875.A0A2B7X7G4"/>
<dbReference type="AlphaFoldDB" id="A0A2B7X7G4"/>
<comment type="caution">
    <text evidence="2">The sequence shown here is derived from an EMBL/GenBank/DDBJ whole genome shotgun (WGS) entry which is preliminary data.</text>
</comment>
<dbReference type="Proteomes" id="UP000223968">
    <property type="component" value="Unassembled WGS sequence"/>
</dbReference>